<keyword evidence="4 9" id="KW-0479">Metal-binding</keyword>
<evidence type="ECO:0000313" key="13">
    <source>
        <dbReference type="Proteomes" id="UP000018467"/>
    </source>
</evidence>
<dbReference type="GO" id="GO:0005634">
    <property type="term" value="C:nucleus"/>
    <property type="evidence" value="ECO:0007669"/>
    <property type="project" value="TreeGrafter"/>
</dbReference>
<dbReference type="Ensembl" id="ENSAMXT00000051626.1">
    <property type="protein sequence ID" value="ENSAMXP00000046602.1"/>
    <property type="gene ID" value="ENSAMXG00000042103.1"/>
</dbReference>
<evidence type="ECO:0000256" key="10">
    <source>
        <dbReference type="PIRSR" id="PIRSR604808-3"/>
    </source>
</evidence>
<evidence type="ECO:0000256" key="9">
    <source>
        <dbReference type="PIRSR" id="PIRSR604808-2"/>
    </source>
</evidence>
<dbReference type="PANTHER" id="PTHR22748">
    <property type="entry name" value="AP ENDONUCLEASE"/>
    <property type="match status" value="1"/>
</dbReference>
<evidence type="ECO:0000256" key="2">
    <source>
        <dbReference type="ARBA" id="ARBA00007092"/>
    </source>
</evidence>
<feature type="binding site" evidence="9">
    <location>
        <position position="139"/>
    </location>
    <ligand>
        <name>Mg(2+)</name>
        <dbReference type="ChEBI" id="CHEBI:18420"/>
        <label>1</label>
    </ligand>
</feature>
<evidence type="ECO:0000256" key="3">
    <source>
        <dbReference type="ARBA" id="ARBA00012115"/>
    </source>
</evidence>
<evidence type="ECO:0000256" key="1">
    <source>
        <dbReference type="ARBA" id="ARBA00000493"/>
    </source>
</evidence>
<feature type="domain" description="Endonuclease/exonuclease/phosphatase" evidence="11">
    <location>
        <begin position="5"/>
        <end position="144"/>
    </location>
</feature>
<reference evidence="13" key="1">
    <citation type="submission" date="2013-03" db="EMBL/GenBank/DDBJ databases">
        <authorList>
            <person name="Jeffery W."/>
            <person name="Warren W."/>
            <person name="Wilson R.K."/>
        </authorList>
    </citation>
    <scope>NUCLEOTIDE SEQUENCE</scope>
    <source>
        <strain evidence="13">female</strain>
    </source>
</reference>
<comment type="cofactor">
    <cofactor evidence="9">
        <name>Mg(2+)</name>
        <dbReference type="ChEBI" id="CHEBI:18420"/>
    </cofactor>
    <cofactor evidence="9">
        <name>Mn(2+)</name>
        <dbReference type="ChEBI" id="CHEBI:29035"/>
    </cofactor>
    <text evidence="9">Probably binds two magnesium or manganese ions per subunit.</text>
</comment>
<dbReference type="InParanoid" id="A0A3B1JVZ9"/>
<organism evidence="12 13">
    <name type="scientific">Astyanax mexicanus</name>
    <name type="common">Blind cave fish</name>
    <name type="synonym">Astyanax fasciatus mexicanus</name>
    <dbReference type="NCBI Taxonomy" id="7994"/>
    <lineage>
        <taxon>Eukaryota</taxon>
        <taxon>Metazoa</taxon>
        <taxon>Chordata</taxon>
        <taxon>Craniata</taxon>
        <taxon>Vertebrata</taxon>
        <taxon>Euteleostomi</taxon>
        <taxon>Actinopterygii</taxon>
        <taxon>Neopterygii</taxon>
        <taxon>Teleostei</taxon>
        <taxon>Ostariophysi</taxon>
        <taxon>Characiformes</taxon>
        <taxon>Characoidei</taxon>
        <taxon>Acestrorhamphidae</taxon>
        <taxon>Acestrorhamphinae</taxon>
        <taxon>Astyanax</taxon>
    </lineage>
</organism>
<reference evidence="13" key="2">
    <citation type="journal article" date="2014" name="Nat. Commun.">
        <title>The cavefish genome reveals candidate genes for eye loss.</title>
        <authorList>
            <person name="McGaugh S.E."/>
            <person name="Gross J.B."/>
            <person name="Aken B."/>
            <person name="Blin M."/>
            <person name="Borowsky R."/>
            <person name="Chalopin D."/>
            <person name="Hinaux H."/>
            <person name="Jeffery W.R."/>
            <person name="Keene A."/>
            <person name="Ma L."/>
            <person name="Minx P."/>
            <person name="Murphy D."/>
            <person name="O'Quin K.E."/>
            <person name="Retaux S."/>
            <person name="Rohner N."/>
            <person name="Searle S.M."/>
            <person name="Stahl B.A."/>
            <person name="Tabin C."/>
            <person name="Volff J.N."/>
            <person name="Yoshizawa M."/>
            <person name="Warren W.C."/>
        </authorList>
    </citation>
    <scope>NUCLEOTIDE SEQUENCE [LARGE SCALE GENOMIC DNA]</scope>
    <source>
        <strain evidence="13">female</strain>
    </source>
</reference>
<dbReference type="GO" id="GO:0008081">
    <property type="term" value="F:phosphoric diester hydrolase activity"/>
    <property type="evidence" value="ECO:0007669"/>
    <property type="project" value="TreeGrafter"/>
</dbReference>
<dbReference type="PANTHER" id="PTHR22748:SF4">
    <property type="entry name" value="DNA-(APURINIC OR APYRIMIDINIC SITE) ENDONUCLEASE 2"/>
    <property type="match status" value="1"/>
</dbReference>
<dbReference type="Pfam" id="PF03372">
    <property type="entry name" value="Exo_endo_phos"/>
    <property type="match status" value="1"/>
</dbReference>
<accession>A0A3B1JVZ9</accession>
<protein>
    <recommendedName>
        <fullName evidence="3">exodeoxyribonuclease III</fullName>
        <ecNumber evidence="3">3.1.11.2</ecNumber>
    </recommendedName>
</protein>
<keyword evidence="6" id="KW-0378">Hydrolase</keyword>
<evidence type="ECO:0000313" key="12">
    <source>
        <dbReference type="Ensembl" id="ENSAMXP00000046602.1"/>
    </source>
</evidence>
<comment type="catalytic activity">
    <reaction evidence="1">
        <text>Exonucleolytic cleavage in the 3'- to 5'-direction to yield nucleoside 5'-phosphates.</text>
        <dbReference type="EC" id="3.1.11.2"/>
    </reaction>
</comment>
<dbReference type="GO" id="GO:0046872">
    <property type="term" value="F:metal ion binding"/>
    <property type="evidence" value="ECO:0007669"/>
    <property type="project" value="UniProtKB-KW"/>
</dbReference>
<evidence type="ECO:0000256" key="6">
    <source>
        <dbReference type="ARBA" id="ARBA00022801"/>
    </source>
</evidence>
<keyword evidence="7 9" id="KW-0460">Magnesium</keyword>
<dbReference type="GO" id="GO:0008311">
    <property type="term" value="F:double-stranded DNA 3'-5' DNA exonuclease activity"/>
    <property type="evidence" value="ECO:0007669"/>
    <property type="project" value="UniProtKB-EC"/>
</dbReference>
<dbReference type="SUPFAM" id="SSF56219">
    <property type="entry name" value="DNase I-like"/>
    <property type="match status" value="1"/>
</dbReference>
<dbReference type="Gene3D" id="3.60.10.10">
    <property type="entry name" value="Endonuclease/exonuclease/phosphatase"/>
    <property type="match status" value="1"/>
</dbReference>
<evidence type="ECO:0000259" key="11">
    <source>
        <dbReference type="Pfam" id="PF03372"/>
    </source>
</evidence>
<keyword evidence="5" id="KW-0227">DNA damage</keyword>
<keyword evidence="13" id="KW-1185">Reference proteome</keyword>
<reference evidence="12" key="3">
    <citation type="submission" date="2025-08" db="UniProtKB">
        <authorList>
            <consortium name="Ensembl"/>
        </authorList>
    </citation>
    <scope>IDENTIFICATION</scope>
</reference>
<dbReference type="Proteomes" id="UP000018467">
    <property type="component" value="Unassembled WGS sequence"/>
</dbReference>
<evidence type="ECO:0000256" key="5">
    <source>
        <dbReference type="ARBA" id="ARBA00022763"/>
    </source>
</evidence>
<dbReference type="InterPro" id="IPR005135">
    <property type="entry name" value="Endo/exonuclease/phosphatase"/>
</dbReference>
<keyword evidence="9" id="KW-0464">Manganese</keyword>
<evidence type="ECO:0000256" key="8">
    <source>
        <dbReference type="ARBA" id="ARBA00023204"/>
    </source>
</evidence>
<feature type="binding site" evidence="9">
    <location>
        <position position="137"/>
    </location>
    <ligand>
        <name>Mg(2+)</name>
        <dbReference type="ChEBI" id="CHEBI:18420"/>
        <label>1</label>
    </ligand>
</feature>
<feature type="site" description="Transition state stabilizer" evidence="10">
    <location>
        <position position="139"/>
    </location>
</feature>
<dbReference type="InterPro" id="IPR004808">
    <property type="entry name" value="AP_endonuc_1"/>
</dbReference>
<dbReference type="EC" id="3.1.11.2" evidence="3"/>
<dbReference type="GO" id="GO:0006284">
    <property type="term" value="P:base-excision repair"/>
    <property type="evidence" value="ECO:0007669"/>
    <property type="project" value="TreeGrafter"/>
</dbReference>
<dbReference type="GO" id="GO:0003906">
    <property type="term" value="F:DNA-(apurinic or apyrimidinic site) endonuclease activity"/>
    <property type="evidence" value="ECO:0007669"/>
    <property type="project" value="TreeGrafter"/>
</dbReference>
<comment type="similarity">
    <text evidence="2">Belongs to the DNA repair enzymes AP/ExoA family.</text>
</comment>
<dbReference type="InterPro" id="IPR036691">
    <property type="entry name" value="Endo/exonu/phosph_ase_sf"/>
</dbReference>
<sequence>MANCNIRGIQSANNRNTKLNILKTVNLDILCLQETRLTSYKNICDAQTVWGEHLSFFSIGEDKAGGVAILFYTKNVSVLKIREIIPGRLMYVDIYLMGKKIRIINVYAFPNYNKRVSLLNKLKTILYVGFPKIICGDFNTITDLKDSNSDKLSKIGYDGCLLKQIMCENELNDIFRVLFPDKKRVFQI</sequence>
<evidence type="ECO:0000256" key="4">
    <source>
        <dbReference type="ARBA" id="ARBA00022723"/>
    </source>
</evidence>
<name>A0A3B1JVZ9_ASTMX</name>
<dbReference type="GeneTree" id="ENSGT00990000203914"/>
<dbReference type="AlphaFoldDB" id="A0A3B1JVZ9"/>
<feature type="binding site" evidence="9">
    <location>
        <position position="5"/>
    </location>
    <ligand>
        <name>Mg(2+)</name>
        <dbReference type="ChEBI" id="CHEBI:18420"/>
        <label>1</label>
    </ligand>
</feature>
<proteinExistence type="inferred from homology"/>
<evidence type="ECO:0000256" key="7">
    <source>
        <dbReference type="ARBA" id="ARBA00022842"/>
    </source>
</evidence>
<keyword evidence="8" id="KW-0234">DNA repair</keyword>
<feature type="binding site" evidence="9">
    <location>
        <position position="34"/>
    </location>
    <ligand>
        <name>Mg(2+)</name>
        <dbReference type="ChEBI" id="CHEBI:18420"/>
        <label>1</label>
    </ligand>
</feature>
<reference evidence="12" key="4">
    <citation type="submission" date="2025-09" db="UniProtKB">
        <authorList>
            <consortium name="Ensembl"/>
        </authorList>
    </citation>
    <scope>IDENTIFICATION</scope>
</reference>